<dbReference type="RefSeq" id="XP_017782739.1">
    <property type="nucleotide sequence ID" value="XM_017927250.1"/>
</dbReference>
<organism evidence="12 15">
    <name type="scientific">Nicrophorus vespilloides</name>
    <name type="common">Boreal carrion beetle</name>
    <dbReference type="NCBI Taxonomy" id="110193"/>
    <lineage>
        <taxon>Eukaryota</taxon>
        <taxon>Metazoa</taxon>
        <taxon>Ecdysozoa</taxon>
        <taxon>Arthropoda</taxon>
        <taxon>Hexapoda</taxon>
        <taxon>Insecta</taxon>
        <taxon>Pterygota</taxon>
        <taxon>Neoptera</taxon>
        <taxon>Endopterygota</taxon>
        <taxon>Coleoptera</taxon>
        <taxon>Polyphaga</taxon>
        <taxon>Staphyliniformia</taxon>
        <taxon>Silphidae</taxon>
        <taxon>Nicrophorinae</taxon>
        <taxon>Nicrophorus</taxon>
    </lineage>
</organism>
<dbReference type="PANTHER" id="PTHR13108:SF9">
    <property type="entry name" value="CONDENSIN COMPLEX SUBUNIT 2"/>
    <property type="match status" value="1"/>
</dbReference>
<keyword evidence="8" id="KW-0498">Mitosis</keyword>
<comment type="subcellular location">
    <subcellularLocation>
        <location evidence="1">Chromosome</location>
    </subcellularLocation>
    <subcellularLocation>
        <location evidence="2">Cytoplasm</location>
    </subcellularLocation>
</comment>
<evidence type="ECO:0000313" key="12">
    <source>
        <dbReference type="Proteomes" id="UP000695000"/>
    </source>
</evidence>
<dbReference type="InterPro" id="IPR022816">
    <property type="entry name" value="Condensin_barren_su2"/>
</dbReference>
<evidence type="ECO:0000313" key="14">
    <source>
        <dbReference type="RefSeq" id="XP_017782738.1"/>
    </source>
</evidence>
<evidence type="ECO:0000256" key="9">
    <source>
        <dbReference type="ARBA" id="ARBA00023067"/>
    </source>
</evidence>
<protein>
    <recommendedName>
        <fullName evidence="4">Condensin complex subunit 2</fullName>
    </recommendedName>
</protein>
<keyword evidence="12" id="KW-1185">Reference proteome</keyword>
<evidence type="ECO:0000256" key="4">
    <source>
        <dbReference type="ARBA" id="ARBA00016065"/>
    </source>
</evidence>
<evidence type="ECO:0000256" key="5">
    <source>
        <dbReference type="ARBA" id="ARBA00022454"/>
    </source>
</evidence>
<sequence>MATPNRRKRITLNSTALNSSMEYLKPMDDEAQRRERRSIVNIQKKMNSFNASNADASVSSIGDEEIENHFDVCLKMYAENKINIKNAWQLRVIEYMKTMVKSTRFGKDSLKVASSSLDVSAKVYGIRVDDIYTEGFKLASQMSQNAKKNDDAGDLGDDGGPSETGEEVPAQKVKKKKKMGLNKGAKHCVAKDINTLVGNVQKGETPLFLTQTNAKLSAVDNYFTARLNKERCGTKFALIGKANDFVNCDDTDEIMNINMKLLGDNQNVTVDICPCFRDFALDVWDPENDEFSINKTMDDLLLDGNGLPIPELDGSIRDIFEPADDLVSSGEEEENPEAQLAIRGEVASIVDMRPVDQSSYDTNDYLYQSLEMPGRKMLSQIWAGPSHWKLKHIRQRPSLRFSGVSEKAAGVPQQKKRTKKDIAPLVFNEDLLPQVDFQKKVVKRKLRINDPEKVQTPINYIPDMMKHLCSFMMKPFVADFGKFKKTQPANDDYEVGPYNYGNPNDSQYCPKSMEENADDCPADMDVMDNDCGGGFEEEEEIEAQNQQFIGENLIDMPEMVQNIKINYATHSKKIDMKKLKANVWKVLIKDKSNEQIITEDMAAKEAHNINFSEIYKKLPTMIPKKMEEELSCPLAFFALLHLANEQNLKLLGSSDMTDIMIEQDYDR</sequence>
<reference evidence="13 14" key="1">
    <citation type="submission" date="2025-05" db="UniProtKB">
        <authorList>
            <consortium name="RefSeq"/>
        </authorList>
    </citation>
    <scope>IDENTIFICATION</scope>
    <source>
        <tissue evidence="13 14">Whole Larva</tissue>
    </source>
</reference>
<evidence type="ECO:0000256" key="2">
    <source>
        <dbReference type="ARBA" id="ARBA00004496"/>
    </source>
</evidence>
<evidence type="ECO:0000313" key="13">
    <source>
        <dbReference type="RefSeq" id="XP_017782737.1"/>
    </source>
</evidence>
<evidence type="ECO:0000256" key="7">
    <source>
        <dbReference type="ARBA" id="ARBA00022618"/>
    </source>
</evidence>
<dbReference type="RefSeq" id="XP_017782737.1">
    <property type="nucleotide sequence ID" value="XM_017927248.1"/>
</dbReference>
<name>A0ABM1N7D9_NICVS</name>
<keyword evidence="6" id="KW-0963">Cytoplasm</keyword>
<evidence type="ECO:0000256" key="8">
    <source>
        <dbReference type="ARBA" id="ARBA00022776"/>
    </source>
</evidence>
<dbReference type="Pfam" id="PF05786">
    <property type="entry name" value="Cnd2"/>
    <property type="match status" value="2"/>
</dbReference>
<feature type="region of interest" description="Disordered" evidence="11">
    <location>
        <begin position="147"/>
        <end position="178"/>
    </location>
</feature>
<evidence type="ECO:0000256" key="6">
    <source>
        <dbReference type="ARBA" id="ARBA00022490"/>
    </source>
</evidence>
<gene>
    <name evidence="13 14 15" type="primary">LOC108567051</name>
</gene>
<keyword evidence="7" id="KW-0132">Cell division</keyword>
<keyword evidence="9" id="KW-0226">DNA condensation</keyword>
<accession>A0ABM1N7D9</accession>
<keyword evidence="10" id="KW-0131">Cell cycle</keyword>
<evidence type="ECO:0000313" key="15">
    <source>
        <dbReference type="RefSeq" id="XP_017782739.1"/>
    </source>
</evidence>
<evidence type="ECO:0000256" key="11">
    <source>
        <dbReference type="SAM" id="MobiDB-lite"/>
    </source>
</evidence>
<keyword evidence="5" id="KW-0158">Chromosome</keyword>
<evidence type="ECO:0000256" key="1">
    <source>
        <dbReference type="ARBA" id="ARBA00004286"/>
    </source>
</evidence>
<evidence type="ECO:0000256" key="10">
    <source>
        <dbReference type="ARBA" id="ARBA00023306"/>
    </source>
</evidence>
<proteinExistence type="inferred from homology"/>
<comment type="similarity">
    <text evidence="3">Belongs to the CND2 (condensin subunit 2) family.</text>
</comment>
<dbReference type="GeneID" id="108567051"/>
<dbReference type="RefSeq" id="XP_017782738.1">
    <property type="nucleotide sequence ID" value="XM_017927249.1"/>
</dbReference>
<evidence type="ECO:0000256" key="3">
    <source>
        <dbReference type="ARBA" id="ARBA00009471"/>
    </source>
</evidence>
<dbReference type="Proteomes" id="UP000695000">
    <property type="component" value="Unplaced"/>
</dbReference>
<dbReference type="PANTHER" id="PTHR13108">
    <property type="entry name" value="CONDENSIN COMPLEX SUBUNIT 2"/>
    <property type="match status" value="1"/>
</dbReference>